<comment type="caution">
    <text evidence="3">The sequence shown here is derived from an EMBL/GenBank/DDBJ whole genome shotgun (WGS) entry which is preliminary data.</text>
</comment>
<reference evidence="3 4" key="1">
    <citation type="journal article" date="2011" name="Front. Microbiol.">
        <title>Genomic signatures of strain selection and enhancement in Bacillus atrophaeus var. globigii, a historical biowarfare simulant.</title>
        <authorList>
            <person name="Gibbons H.S."/>
            <person name="Broomall S.M."/>
            <person name="McNew L.A."/>
            <person name="Daligault H."/>
            <person name="Chapman C."/>
            <person name="Bruce D."/>
            <person name="Karavis M."/>
            <person name="Krepps M."/>
            <person name="McGregor P.A."/>
            <person name="Hong C."/>
            <person name="Park K.H."/>
            <person name="Akmal A."/>
            <person name="Feldman A."/>
            <person name="Lin J.S."/>
            <person name="Chang W.E."/>
            <person name="Higgs B.W."/>
            <person name="Demirev P."/>
            <person name="Lindquist J."/>
            <person name="Liem A."/>
            <person name="Fochler E."/>
            <person name="Read T.D."/>
            <person name="Tapia R."/>
            <person name="Johnson S."/>
            <person name="Bishop-Lilly K.A."/>
            <person name="Detter C."/>
            <person name="Han C."/>
            <person name="Sozhamannan S."/>
            <person name="Rosenzweig C.N."/>
            <person name="Skowronski E.W."/>
        </authorList>
    </citation>
    <scope>NUCLEOTIDE SEQUENCE [LARGE SCALE GENOMIC DNA]</scope>
    <source>
        <strain evidence="3 4">TPS4-2</strain>
    </source>
</reference>
<accession>A0A432YXR2</accession>
<evidence type="ECO:0000313" key="3">
    <source>
        <dbReference type="EMBL" id="RUO68105.1"/>
    </source>
</evidence>
<proteinExistence type="inferred from homology"/>
<organism evidence="3 4">
    <name type="scientific">Idiomarina piscisalsi</name>
    <dbReference type="NCBI Taxonomy" id="1096243"/>
    <lineage>
        <taxon>Bacteria</taxon>
        <taxon>Pseudomonadati</taxon>
        <taxon>Pseudomonadota</taxon>
        <taxon>Gammaproteobacteria</taxon>
        <taxon>Alteromonadales</taxon>
        <taxon>Idiomarinaceae</taxon>
        <taxon>Idiomarina</taxon>
    </lineage>
</organism>
<dbReference type="PROSITE" id="PS51648">
    <property type="entry name" value="YCGL"/>
    <property type="match status" value="1"/>
</dbReference>
<dbReference type="RefSeq" id="WP_053952570.1">
    <property type="nucleotide sequence ID" value="NZ_JBHUMT010000016.1"/>
</dbReference>
<evidence type="ECO:0000256" key="1">
    <source>
        <dbReference type="HAMAP-Rule" id="MF_01866"/>
    </source>
</evidence>
<name>A0A432YXR2_9GAMM</name>
<evidence type="ECO:0000313" key="4">
    <source>
        <dbReference type="Proteomes" id="UP000288361"/>
    </source>
</evidence>
<dbReference type="HAMAP" id="MF_01866">
    <property type="entry name" value="UPF0745"/>
    <property type="match status" value="1"/>
</dbReference>
<protein>
    <recommendedName>
        <fullName evidence="1">YcgL domain-containing protein CWI73_04495</fullName>
    </recommendedName>
</protein>
<dbReference type="PANTHER" id="PTHR38109">
    <property type="entry name" value="PROTEIN YCGL"/>
    <property type="match status" value="1"/>
</dbReference>
<dbReference type="Pfam" id="PF05166">
    <property type="entry name" value="YcgL"/>
    <property type="match status" value="1"/>
</dbReference>
<dbReference type="InterPro" id="IPR038068">
    <property type="entry name" value="YcgL-like_sf"/>
</dbReference>
<dbReference type="Proteomes" id="UP000288361">
    <property type="component" value="Unassembled WGS sequence"/>
</dbReference>
<sequence>MLCDVYRSSRKADTYVYLPHGEDFSELPDALVQSFGKAEKILTINLTTREQLARLSVKELTEHLASDGFYLQLPPKQEDISC</sequence>
<gene>
    <name evidence="3" type="ORF">CWI73_04495</name>
</gene>
<feature type="domain" description="YcgL" evidence="2">
    <location>
        <begin position="1"/>
        <end position="82"/>
    </location>
</feature>
<dbReference type="PANTHER" id="PTHR38109:SF1">
    <property type="entry name" value="PROTEIN YCGL"/>
    <property type="match status" value="1"/>
</dbReference>
<dbReference type="InterPro" id="IPR027354">
    <property type="entry name" value="YcgL_dom"/>
</dbReference>
<dbReference type="Gene3D" id="3.10.510.20">
    <property type="entry name" value="YcgL domain"/>
    <property type="match status" value="1"/>
</dbReference>
<dbReference type="AlphaFoldDB" id="A0A432YXR2"/>
<evidence type="ECO:0000259" key="2">
    <source>
        <dbReference type="PROSITE" id="PS51648"/>
    </source>
</evidence>
<dbReference type="EMBL" id="PIQA01000001">
    <property type="protein sequence ID" value="RUO68105.1"/>
    <property type="molecule type" value="Genomic_DNA"/>
</dbReference>
<dbReference type="SUPFAM" id="SSF160191">
    <property type="entry name" value="YcgL-like"/>
    <property type="match status" value="1"/>
</dbReference>